<dbReference type="InParanoid" id="A0A1B6Q325"/>
<dbReference type="AlphaFoldDB" id="A0A1B6Q325"/>
<accession>A0A1B6Q325</accession>
<sequence length="150" mass="16993">MPYTGSLTKRQGAVVKGRIQCRANLFKKHMVDSSAYVSCGAMEAETPEHLLFFCDKASQFWNSIGVHLPQTGISTRDIHSFLKISAVPTLQHNMFVAFYCWQLWKCRNAFIFLNETMTLRQLLLSCAAEELEGKDVKEAKANSRKMVQAV</sequence>
<evidence type="ECO:0000313" key="2">
    <source>
        <dbReference type="Proteomes" id="UP000000768"/>
    </source>
</evidence>
<evidence type="ECO:0008006" key="3">
    <source>
        <dbReference type="Google" id="ProtNLM"/>
    </source>
</evidence>
<gene>
    <name evidence="1" type="ORF">SORBI_3003G139050</name>
</gene>
<reference evidence="2" key="2">
    <citation type="journal article" date="2018" name="Plant J.">
        <title>The Sorghum bicolor reference genome: improved assembly, gene annotations, a transcriptome atlas, and signatures of genome organization.</title>
        <authorList>
            <person name="McCormick R.F."/>
            <person name="Truong S.K."/>
            <person name="Sreedasyam A."/>
            <person name="Jenkins J."/>
            <person name="Shu S."/>
            <person name="Sims D."/>
            <person name="Kennedy M."/>
            <person name="Amirebrahimi M."/>
            <person name="Weers B.D."/>
            <person name="McKinley B."/>
            <person name="Mattison A."/>
            <person name="Morishige D.T."/>
            <person name="Grimwood J."/>
            <person name="Schmutz J."/>
            <person name="Mullet J.E."/>
        </authorList>
    </citation>
    <scope>NUCLEOTIDE SEQUENCE [LARGE SCALE GENOMIC DNA]</scope>
    <source>
        <strain evidence="2">cv. BTx623</strain>
    </source>
</reference>
<organism evidence="1 2">
    <name type="scientific">Sorghum bicolor</name>
    <name type="common">Sorghum</name>
    <name type="synonym">Sorghum vulgare</name>
    <dbReference type="NCBI Taxonomy" id="4558"/>
    <lineage>
        <taxon>Eukaryota</taxon>
        <taxon>Viridiplantae</taxon>
        <taxon>Streptophyta</taxon>
        <taxon>Embryophyta</taxon>
        <taxon>Tracheophyta</taxon>
        <taxon>Spermatophyta</taxon>
        <taxon>Magnoliopsida</taxon>
        <taxon>Liliopsida</taxon>
        <taxon>Poales</taxon>
        <taxon>Poaceae</taxon>
        <taxon>PACMAD clade</taxon>
        <taxon>Panicoideae</taxon>
        <taxon>Andropogonodae</taxon>
        <taxon>Andropogoneae</taxon>
        <taxon>Sorghinae</taxon>
        <taxon>Sorghum</taxon>
    </lineage>
</organism>
<dbReference type="EMBL" id="CM000762">
    <property type="protein sequence ID" value="KXG32323.2"/>
    <property type="molecule type" value="Genomic_DNA"/>
</dbReference>
<reference evidence="1 2" key="1">
    <citation type="journal article" date="2009" name="Nature">
        <title>The Sorghum bicolor genome and the diversification of grasses.</title>
        <authorList>
            <person name="Paterson A.H."/>
            <person name="Bowers J.E."/>
            <person name="Bruggmann R."/>
            <person name="Dubchak I."/>
            <person name="Grimwood J."/>
            <person name="Gundlach H."/>
            <person name="Haberer G."/>
            <person name="Hellsten U."/>
            <person name="Mitros T."/>
            <person name="Poliakov A."/>
            <person name="Schmutz J."/>
            <person name="Spannagl M."/>
            <person name="Tang H."/>
            <person name="Wang X."/>
            <person name="Wicker T."/>
            <person name="Bharti A.K."/>
            <person name="Chapman J."/>
            <person name="Feltus F.A."/>
            <person name="Gowik U."/>
            <person name="Grigoriev I.V."/>
            <person name="Lyons E."/>
            <person name="Maher C.A."/>
            <person name="Martis M."/>
            <person name="Narechania A."/>
            <person name="Otillar R.P."/>
            <person name="Penning B.W."/>
            <person name="Salamov A.A."/>
            <person name="Wang Y."/>
            <person name="Zhang L."/>
            <person name="Carpita N.C."/>
            <person name="Freeling M."/>
            <person name="Gingle A.R."/>
            <person name="Hash C.T."/>
            <person name="Keller B."/>
            <person name="Klein P."/>
            <person name="Kresovich S."/>
            <person name="McCann M.C."/>
            <person name="Ming R."/>
            <person name="Peterson D.G."/>
            <person name="Mehboob-ur-Rahman"/>
            <person name="Ware D."/>
            <person name="Westhoff P."/>
            <person name="Mayer K.F."/>
            <person name="Messing J."/>
            <person name="Rokhsar D.S."/>
        </authorList>
    </citation>
    <scope>NUCLEOTIDE SEQUENCE [LARGE SCALE GENOMIC DNA]</scope>
    <source>
        <strain evidence="2">cv. BTx623</strain>
    </source>
</reference>
<proteinExistence type="predicted"/>
<name>A0A1B6Q325_SORBI</name>
<dbReference type="Gramene" id="KXG32323">
    <property type="protein sequence ID" value="KXG32323"/>
    <property type="gene ID" value="SORBI_3003G139050"/>
</dbReference>
<keyword evidence="2" id="KW-1185">Reference proteome</keyword>
<evidence type="ECO:0000313" key="1">
    <source>
        <dbReference type="EMBL" id="KXG32323.2"/>
    </source>
</evidence>
<protein>
    <recommendedName>
        <fullName evidence="3">Reverse transcriptase zinc-binding domain-containing protein</fullName>
    </recommendedName>
</protein>
<dbReference type="OMA" id="CRNAFIF"/>
<dbReference type="Proteomes" id="UP000000768">
    <property type="component" value="Chromosome 3"/>
</dbReference>